<dbReference type="Proteomes" id="UP000001542">
    <property type="component" value="Unassembled WGS sequence"/>
</dbReference>
<dbReference type="AlphaFoldDB" id="A2F9P6"/>
<dbReference type="InParanoid" id="A2F9P6"/>
<sequence length="262" mass="29086">MGCAASNGTNFNEEEFFQSLPSESSLEVLETTRNSGVFKQRLELLKSITTDISNKTARDLTNIPKKSILIICETLNPKTQTDAVCSVNDSILTAKCAEAFGFSTFTLINPQITTMLTAIRIFLSKVTDNLMIFYNGFHKASSENPNKSFLTSADQLIQMKIFIESFHAYKLPSSNVSFFVDVDHTDIGQITVPNNLPPKCAIFTPTSKAFLSYFIWKALKVNKSISIKDLIDTINQQLEPLGGKIQDLCGSDINRESPFINS</sequence>
<reference evidence="1" key="1">
    <citation type="submission" date="2006-10" db="EMBL/GenBank/DDBJ databases">
        <authorList>
            <person name="Amadeo P."/>
            <person name="Zhao Q."/>
            <person name="Wortman J."/>
            <person name="Fraser-Liggett C."/>
            <person name="Carlton J."/>
        </authorList>
    </citation>
    <scope>NUCLEOTIDE SEQUENCE</scope>
    <source>
        <strain evidence="1">G3</strain>
    </source>
</reference>
<evidence type="ECO:0000313" key="2">
    <source>
        <dbReference type="Proteomes" id="UP000001542"/>
    </source>
</evidence>
<dbReference type="SMR" id="A2F9P6"/>
<gene>
    <name evidence="1" type="ORF">TVAG_357450</name>
</gene>
<organism evidence="1 2">
    <name type="scientific">Trichomonas vaginalis (strain ATCC PRA-98 / G3)</name>
    <dbReference type="NCBI Taxonomy" id="412133"/>
    <lineage>
        <taxon>Eukaryota</taxon>
        <taxon>Metamonada</taxon>
        <taxon>Parabasalia</taxon>
        <taxon>Trichomonadida</taxon>
        <taxon>Trichomonadidae</taxon>
        <taxon>Trichomonas</taxon>
    </lineage>
</organism>
<dbReference type="RefSeq" id="XP_001311306.1">
    <property type="nucleotide sequence ID" value="XM_001311305.1"/>
</dbReference>
<keyword evidence="2" id="KW-1185">Reference proteome</keyword>
<name>A2F9P6_TRIV3</name>
<dbReference type="KEGG" id="tva:4756173"/>
<proteinExistence type="predicted"/>
<dbReference type="VEuPathDB" id="TrichDB:TVAGG3_0429440"/>
<accession>A2F9P6</accession>
<dbReference type="EMBL" id="DS113678">
    <property type="protein sequence ID" value="EAX98376.1"/>
    <property type="molecule type" value="Genomic_DNA"/>
</dbReference>
<dbReference type="VEuPathDB" id="TrichDB:TVAG_357450"/>
<protein>
    <submittedName>
        <fullName evidence="1">Uncharacterized protein</fullName>
    </submittedName>
</protein>
<evidence type="ECO:0000313" key="1">
    <source>
        <dbReference type="EMBL" id="EAX98376.1"/>
    </source>
</evidence>
<reference evidence="1" key="2">
    <citation type="journal article" date="2007" name="Science">
        <title>Draft genome sequence of the sexually transmitted pathogen Trichomonas vaginalis.</title>
        <authorList>
            <person name="Carlton J.M."/>
            <person name="Hirt R.P."/>
            <person name="Silva J.C."/>
            <person name="Delcher A.L."/>
            <person name="Schatz M."/>
            <person name="Zhao Q."/>
            <person name="Wortman J.R."/>
            <person name="Bidwell S.L."/>
            <person name="Alsmark U.C.M."/>
            <person name="Besteiro S."/>
            <person name="Sicheritz-Ponten T."/>
            <person name="Noel C.J."/>
            <person name="Dacks J.B."/>
            <person name="Foster P.G."/>
            <person name="Simillion C."/>
            <person name="Van de Peer Y."/>
            <person name="Miranda-Saavedra D."/>
            <person name="Barton G.J."/>
            <person name="Westrop G.D."/>
            <person name="Mueller S."/>
            <person name="Dessi D."/>
            <person name="Fiori P.L."/>
            <person name="Ren Q."/>
            <person name="Paulsen I."/>
            <person name="Zhang H."/>
            <person name="Bastida-Corcuera F.D."/>
            <person name="Simoes-Barbosa A."/>
            <person name="Brown M.T."/>
            <person name="Hayes R.D."/>
            <person name="Mukherjee M."/>
            <person name="Okumura C.Y."/>
            <person name="Schneider R."/>
            <person name="Smith A.J."/>
            <person name="Vanacova S."/>
            <person name="Villalvazo M."/>
            <person name="Haas B.J."/>
            <person name="Pertea M."/>
            <person name="Feldblyum T.V."/>
            <person name="Utterback T.R."/>
            <person name="Shu C.L."/>
            <person name="Osoegawa K."/>
            <person name="de Jong P.J."/>
            <person name="Hrdy I."/>
            <person name="Horvathova L."/>
            <person name="Zubacova Z."/>
            <person name="Dolezal P."/>
            <person name="Malik S.B."/>
            <person name="Logsdon J.M. Jr."/>
            <person name="Henze K."/>
            <person name="Gupta A."/>
            <person name="Wang C.C."/>
            <person name="Dunne R.L."/>
            <person name="Upcroft J.A."/>
            <person name="Upcroft P."/>
            <person name="White O."/>
            <person name="Salzberg S.L."/>
            <person name="Tang P."/>
            <person name="Chiu C.-H."/>
            <person name="Lee Y.-S."/>
            <person name="Embley T.M."/>
            <person name="Coombs G.H."/>
            <person name="Mottram J.C."/>
            <person name="Tachezy J."/>
            <person name="Fraser-Liggett C.M."/>
            <person name="Johnson P.J."/>
        </authorList>
    </citation>
    <scope>NUCLEOTIDE SEQUENCE [LARGE SCALE GENOMIC DNA]</scope>
    <source>
        <strain evidence="1">G3</strain>
    </source>
</reference>